<name>A0A9V1DX31_PANPR</name>
<feature type="chain" id="PRO_5040964349" evidence="2">
    <location>
        <begin position="23"/>
        <end position="406"/>
    </location>
</feature>
<dbReference type="GeneID" id="109246041"/>
<feature type="region of interest" description="Disordered" evidence="1">
    <location>
        <begin position="79"/>
        <end position="114"/>
    </location>
</feature>
<feature type="compositionally biased region" description="Basic and acidic residues" evidence="1">
    <location>
        <begin position="272"/>
        <end position="281"/>
    </location>
</feature>
<protein>
    <submittedName>
        <fullName evidence="4">Translation initiation factor IF-2-like isoform X1</fullName>
    </submittedName>
</protein>
<feature type="compositionally biased region" description="Polar residues" evidence="1">
    <location>
        <begin position="235"/>
        <end position="244"/>
    </location>
</feature>
<sequence length="406" mass="43861">MRVYENMYACVCVWLCVRVCTCAQVFLSMCVHVRVQVCRWRYVHVGLGGDVHRCGRIRVDVCVDVCGCVRVHTHTQANARHSGEVHPAVGTETPPHPSVQAPQTPGSGREGSQGPVWRWWEVHTSCSRTARAPRSDGPLPRDRRAWALCFPDPGLPGLHPEGCMRSSRECPLAVWALPAREEVPAQPPGRANTSGRSGPLDYLLGTNFLPQKNHRLWRKNKQPFGGAALGCPQEGSRSQKSPRGSQAPRAQRPRELVDGCPGQCRPPAENACADRTDRELQAGRQSGPGPGSGTAGVHALGKVSGRHQEPTRAHRKAGTPGYTHFLSGRAGWWGGYRGACGAWPAAPGSPMGHRAGPEPHRCPLLVDGRWTGPPRPRGEKKPTLVSPEPLAAPSLPGDSRPLLPGP</sequence>
<keyword evidence="2" id="KW-0732">Signal</keyword>
<feature type="signal peptide" evidence="2">
    <location>
        <begin position="1"/>
        <end position="22"/>
    </location>
</feature>
<accession>A0A9V1DX31</accession>
<evidence type="ECO:0000256" key="2">
    <source>
        <dbReference type="SAM" id="SignalP"/>
    </source>
</evidence>
<evidence type="ECO:0000313" key="3">
    <source>
        <dbReference type="Proteomes" id="UP001165780"/>
    </source>
</evidence>
<dbReference type="RefSeq" id="XP_019269316.2">
    <property type="nucleotide sequence ID" value="XM_019413771.2"/>
</dbReference>
<feature type="region of interest" description="Disordered" evidence="1">
    <location>
        <begin position="222"/>
        <end position="322"/>
    </location>
</feature>
<evidence type="ECO:0000313" key="4">
    <source>
        <dbReference type="RefSeq" id="XP_019269316.2"/>
    </source>
</evidence>
<keyword evidence="3" id="KW-1185">Reference proteome</keyword>
<evidence type="ECO:0000256" key="1">
    <source>
        <dbReference type="SAM" id="MobiDB-lite"/>
    </source>
</evidence>
<organism evidence="3 4">
    <name type="scientific">Panthera pardus</name>
    <name type="common">Leopard</name>
    <name type="synonym">Felis pardus</name>
    <dbReference type="NCBI Taxonomy" id="9691"/>
    <lineage>
        <taxon>Eukaryota</taxon>
        <taxon>Metazoa</taxon>
        <taxon>Chordata</taxon>
        <taxon>Craniata</taxon>
        <taxon>Vertebrata</taxon>
        <taxon>Euteleostomi</taxon>
        <taxon>Mammalia</taxon>
        <taxon>Eutheria</taxon>
        <taxon>Laurasiatheria</taxon>
        <taxon>Carnivora</taxon>
        <taxon>Feliformia</taxon>
        <taxon>Felidae</taxon>
        <taxon>Pantherinae</taxon>
        <taxon>Panthera</taxon>
    </lineage>
</organism>
<proteinExistence type="predicted"/>
<reference evidence="4" key="1">
    <citation type="submission" date="2025-08" db="UniProtKB">
        <authorList>
            <consortium name="RefSeq"/>
        </authorList>
    </citation>
    <scope>IDENTIFICATION</scope>
    <source>
        <tissue evidence="4">Whole blood</tissue>
    </source>
</reference>
<dbReference type="Proteomes" id="UP001165780">
    <property type="component" value="Unplaced"/>
</dbReference>
<dbReference type="KEGG" id="ppad:109246041"/>
<gene>
    <name evidence="4" type="primary">LOC109246041</name>
</gene>
<feature type="region of interest" description="Disordered" evidence="1">
    <location>
        <begin position="348"/>
        <end position="406"/>
    </location>
</feature>
<dbReference type="AlphaFoldDB" id="A0A9V1DX31"/>